<dbReference type="Proteomes" id="UP000660668">
    <property type="component" value="Unassembled WGS sequence"/>
</dbReference>
<dbReference type="AlphaFoldDB" id="A0A930YFE2"/>
<gene>
    <name evidence="1" type="ORF">ISU10_01335</name>
</gene>
<dbReference type="RefSeq" id="WP_194694536.1">
    <property type="nucleotide sequence ID" value="NZ_JADKPO010000001.1"/>
</dbReference>
<reference evidence="1" key="1">
    <citation type="submission" date="2020-11" db="EMBL/GenBank/DDBJ databases">
        <title>Nocardioides cynanchi sp. nov., isolated from soil of rhizosphere of Cynanchum wilfordii.</title>
        <authorList>
            <person name="Lee J.-S."/>
            <person name="Suh M.K."/>
            <person name="Kim J.-S."/>
        </authorList>
    </citation>
    <scope>NUCLEOTIDE SEQUENCE</scope>
    <source>
        <strain evidence="1">KCTC 19276</strain>
    </source>
</reference>
<sequence>MNASVATVAHLPLARGHAVAVASVQGTLALDLTPRHDPPETVPSAGTGAQVIDIDRAARHEVERFAGRLLQAIVEIVGGDRPVSQVLRWTTPTVYQDLGRRALLVARAVGRTPGQGGIQGTRPQVVGLRSCFLSDRVVEVCAHVRYGSRSRAVAARFERRRDRWVCTALEFA</sequence>
<keyword evidence="2" id="KW-1185">Reference proteome</keyword>
<dbReference type="InterPro" id="IPR045596">
    <property type="entry name" value="DUF6459"/>
</dbReference>
<protein>
    <submittedName>
        <fullName evidence="1">Uncharacterized protein</fullName>
    </submittedName>
</protein>
<evidence type="ECO:0000313" key="1">
    <source>
        <dbReference type="EMBL" id="MBF4766406.1"/>
    </source>
</evidence>
<accession>A0A930YFE2</accession>
<dbReference type="EMBL" id="JADKPO010000001">
    <property type="protein sequence ID" value="MBF4766406.1"/>
    <property type="molecule type" value="Genomic_DNA"/>
</dbReference>
<dbReference type="Pfam" id="PF20060">
    <property type="entry name" value="DUF6459"/>
    <property type="match status" value="1"/>
</dbReference>
<evidence type="ECO:0000313" key="2">
    <source>
        <dbReference type="Proteomes" id="UP000660668"/>
    </source>
</evidence>
<comment type="caution">
    <text evidence="1">The sequence shown here is derived from an EMBL/GenBank/DDBJ whole genome shotgun (WGS) entry which is preliminary data.</text>
</comment>
<name>A0A930YFE2_9ACTN</name>
<organism evidence="1 2">
    <name type="scientific">Nocardioides agariphilus</name>
    <dbReference type="NCBI Taxonomy" id="433664"/>
    <lineage>
        <taxon>Bacteria</taxon>
        <taxon>Bacillati</taxon>
        <taxon>Actinomycetota</taxon>
        <taxon>Actinomycetes</taxon>
        <taxon>Propionibacteriales</taxon>
        <taxon>Nocardioidaceae</taxon>
        <taxon>Nocardioides</taxon>
    </lineage>
</organism>
<proteinExistence type="predicted"/>